<name>A0ABS4G2U3_9CLOT</name>
<evidence type="ECO:0000313" key="1">
    <source>
        <dbReference type="EMBL" id="MBP1918873.1"/>
    </source>
</evidence>
<dbReference type="InterPro" id="IPR012460">
    <property type="entry name" value="DUF1667"/>
</dbReference>
<comment type="caution">
    <text evidence="1">The sequence shown here is derived from an EMBL/GenBank/DDBJ whole genome shotgun (WGS) entry which is preliminary data.</text>
</comment>
<organism evidence="1 2">
    <name type="scientific">Youngiibacter multivorans</name>
    <dbReference type="NCBI Taxonomy" id="937251"/>
    <lineage>
        <taxon>Bacteria</taxon>
        <taxon>Bacillati</taxon>
        <taxon>Bacillota</taxon>
        <taxon>Clostridia</taxon>
        <taxon>Eubacteriales</taxon>
        <taxon>Clostridiaceae</taxon>
        <taxon>Youngiibacter</taxon>
    </lineage>
</organism>
<dbReference type="PANTHER" id="PTHR39450">
    <property type="entry name" value="MOLYBDOPTERIN OXIDOREDUCTASE, 4FE-4S CLUSTER-BINDING SUBUNIT"/>
    <property type="match status" value="1"/>
</dbReference>
<dbReference type="RefSeq" id="WP_209459095.1">
    <property type="nucleotide sequence ID" value="NZ_JAGGKC010000009.1"/>
</dbReference>
<dbReference type="InterPro" id="IPR036593">
    <property type="entry name" value="CPE0013-like_sf"/>
</dbReference>
<sequence length="120" mass="13027">MKRTMTCIVCPKGCRLQAEITEGKLSVMGNECKQGEKHAYQELVEPKRNIASSVIVSGGILPLVSVKLTAPIPKDRIFDVMDVVKGCICTAPVFEKDVLKSDILGLGIDLVATKDIGVRR</sequence>
<dbReference type="Proteomes" id="UP001519271">
    <property type="component" value="Unassembled WGS sequence"/>
</dbReference>
<reference evidence="1 2" key="1">
    <citation type="submission" date="2021-03" db="EMBL/GenBank/DDBJ databases">
        <title>Genomic Encyclopedia of Type Strains, Phase IV (KMG-IV): sequencing the most valuable type-strain genomes for metagenomic binning, comparative biology and taxonomic classification.</title>
        <authorList>
            <person name="Goeker M."/>
        </authorList>
    </citation>
    <scope>NUCLEOTIDE SEQUENCE [LARGE SCALE GENOMIC DNA]</scope>
    <source>
        <strain evidence="1 2">DSM 6139</strain>
    </source>
</reference>
<protein>
    <submittedName>
        <fullName evidence="1">CxxC motif-containing protein</fullName>
    </submittedName>
</protein>
<dbReference type="Gene3D" id="3.10.530.10">
    <property type="entry name" value="CPE0013-like"/>
    <property type="match status" value="1"/>
</dbReference>
<dbReference type="PANTHER" id="PTHR39450:SF1">
    <property type="entry name" value="DUF1667 DOMAIN-CONTAINING PROTEIN"/>
    <property type="match status" value="1"/>
</dbReference>
<keyword evidence="2" id="KW-1185">Reference proteome</keyword>
<dbReference type="SUPFAM" id="SSF160148">
    <property type="entry name" value="CPE0013-like"/>
    <property type="match status" value="1"/>
</dbReference>
<gene>
    <name evidence="1" type="ORF">J2Z34_001353</name>
</gene>
<evidence type="ECO:0000313" key="2">
    <source>
        <dbReference type="Proteomes" id="UP001519271"/>
    </source>
</evidence>
<dbReference type="Pfam" id="PF07892">
    <property type="entry name" value="DUF1667"/>
    <property type="match status" value="1"/>
</dbReference>
<accession>A0ABS4G2U3</accession>
<dbReference type="EMBL" id="JAGGKC010000009">
    <property type="protein sequence ID" value="MBP1918873.1"/>
    <property type="molecule type" value="Genomic_DNA"/>
</dbReference>
<proteinExistence type="predicted"/>